<evidence type="ECO:0000256" key="2">
    <source>
        <dbReference type="ARBA" id="ARBA00022475"/>
    </source>
</evidence>
<feature type="transmembrane region" description="Helical" evidence="8">
    <location>
        <begin position="349"/>
        <end position="369"/>
    </location>
</feature>
<evidence type="ECO:0000256" key="9">
    <source>
        <dbReference type="SAM" id="SignalP"/>
    </source>
</evidence>
<dbReference type="PANTHER" id="PTHR42643:SF39">
    <property type="entry name" value="IONOTROPIC RECEPTOR 56A-RELATED"/>
    <property type="match status" value="1"/>
</dbReference>
<evidence type="ECO:0000256" key="1">
    <source>
        <dbReference type="ARBA" id="ARBA00004651"/>
    </source>
</evidence>
<dbReference type="Gene3D" id="3.40.190.10">
    <property type="entry name" value="Periplasmic binding protein-like II"/>
    <property type="match status" value="1"/>
</dbReference>
<evidence type="ECO:0000256" key="4">
    <source>
        <dbReference type="ARBA" id="ARBA00022989"/>
    </source>
</evidence>
<keyword evidence="3 8" id="KW-0812">Transmembrane</keyword>
<keyword evidence="4 8" id="KW-1133">Transmembrane helix</keyword>
<comment type="caution">
    <text evidence="10">The sequence shown here is derived from an EMBL/GenBank/DDBJ whole genome shotgun (WGS) entry which is preliminary data.</text>
</comment>
<keyword evidence="5 8" id="KW-0472">Membrane</keyword>
<keyword evidence="6" id="KW-0675">Receptor</keyword>
<dbReference type="GO" id="GO:0005886">
    <property type="term" value="C:plasma membrane"/>
    <property type="evidence" value="ECO:0007669"/>
    <property type="project" value="UniProtKB-SubCell"/>
</dbReference>
<evidence type="ECO:0000313" key="10">
    <source>
        <dbReference type="EMBL" id="KAK9507312.1"/>
    </source>
</evidence>
<organism evidence="10 11">
    <name type="scientific">Rhynocoris fuscipes</name>
    <dbReference type="NCBI Taxonomy" id="488301"/>
    <lineage>
        <taxon>Eukaryota</taxon>
        <taxon>Metazoa</taxon>
        <taxon>Ecdysozoa</taxon>
        <taxon>Arthropoda</taxon>
        <taxon>Hexapoda</taxon>
        <taxon>Insecta</taxon>
        <taxon>Pterygota</taxon>
        <taxon>Neoptera</taxon>
        <taxon>Paraneoptera</taxon>
        <taxon>Hemiptera</taxon>
        <taxon>Heteroptera</taxon>
        <taxon>Panheteroptera</taxon>
        <taxon>Cimicomorpha</taxon>
        <taxon>Reduviidae</taxon>
        <taxon>Harpactorinae</taxon>
        <taxon>Harpactorini</taxon>
        <taxon>Rhynocoris</taxon>
    </lineage>
</organism>
<evidence type="ECO:0000256" key="3">
    <source>
        <dbReference type="ARBA" id="ARBA00022692"/>
    </source>
</evidence>
<name>A0AAW1DE75_9HEMI</name>
<keyword evidence="7" id="KW-0325">Glycoprotein</keyword>
<reference evidence="10 11" key="1">
    <citation type="submission" date="2022-12" db="EMBL/GenBank/DDBJ databases">
        <title>Chromosome-level genome assembly of true bugs.</title>
        <authorList>
            <person name="Ma L."/>
            <person name="Li H."/>
        </authorList>
    </citation>
    <scope>NUCLEOTIDE SEQUENCE [LARGE SCALE GENOMIC DNA]</scope>
    <source>
        <strain evidence="10">Lab_2022b</strain>
    </source>
</reference>
<protein>
    <submittedName>
        <fullName evidence="10">Uncharacterized protein</fullName>
    </submittedName>
</protein>
<keyword evidence="11" id="KW-1185">Reference proteome</keyword>
<keyword evidence="2" id="KW-1003">Cell membrane</keyword>
<dbReference type="InterPro" id="IPR052192">
    <property type="entry name" value="Insect_Ionotropic_Sensory_Rcpt"/>
</dbReference>
<feature type="chain" id="PRO_5043912150" evidence="9">
    <location>
        <begin position="20"/>
        <end position="632"/>
    </location>
</feature>
<proteinExistence type="predicted"/>
<keyword evidence="9" id="KW-0732">Signal</keyword>
<dbReference type="SUPFAM" id="SSF53850">
    <property type="entry name" value="Periplasmic binding protein-like II"/>
    <property type="match status" value="1"/>
</dbReference>
<evidence type="ECO:0000256" key="7">
    <source>
        <dbReference type="ARBA" id="ARBA00023180"/>
    </source>
</evidence>
<evidence type="ECO:0000256" key="8">
    <source>
        <dbReference type="SAM" id="Phobius"/>
    </source>
</evidence>
<feature type="transmembrane region" description="Helical" evidence="8">
    <location>
        <begin position="400"/>
        <end position="424"/>
    </location>
</feature>
<evidence type="ECO:0000256" key="5">
    <source>
        <dbReference type="ARBA" id="ARBA00023136"/>
    </source>
</evidence>
<feature type="transmembrane region" description="Helical" evidence="8">
    <location>
        <begin position="591"/>
        <end position="612"/>
    </location>
</feature>
<dbReference type="Proteomes" id="UP001461498">
    <property type="component" value="Unassembled WGS sequence"/>
</dbReference>
<evidence type="ECO:0000256" key="6">
    <source>
        <dbReference type="ARBA" id="ARBA00023170"/>
    </source>
</evidence>
<dbReference type="AlphaFoldDB" id="A0AAW1DE75"/>
<sequence length="632" mass="74128">MKMLIIKLTLFSILHSVVSFNISDFTVEKNSAKMIYACAGAIIRHFRDHKARTIYYSFNKALKYRVPLNLMFNEISKKGRWSWTIADECVTTGVVTPLPTGFVLYTNGNSTNQLLNSIQMQINDISCNSIHWKPSLRMLVCLILEYYFNENQYLLAESAIQLLWNNSVYYGDVMIMSEGGNSGTIYRANPFHPANNCGHRVKVVEELYRCSKERFSNHYIESPFTNPDRFPNCTFNVLLKISPPYVYKTGPHQVSGSDVKFLLFLEEYLGFNMTIIHKHNQNFNISVFDRLFNDLSNNDIDLGIGGIPLLEDFYYKVHFLSSYDSTALRFYLPKPRIVRWRMFIKVFRLNTWCFIIATVFLNTILIYYFKFKKYLKEKSISFFTVVAIMSQQSQLIPNNVYFRMLISGFLITLFLISTVFTSLIHSFTINPPHENYILTLAQLQKKHLNIALTPITHYFVERLNNTKEVNITKWKVIINLKKLADEMLLTREWTLLTRENAMKLLLTKFNCDIYSVKEPFSSVQITAVMPKGNVYRYRIDSLIKRLLENGLFSSWQHQNISDSVIKFRELRKLNNKFRKLKIEDIMPIIHLLFYGNLIATIVFFMEILLAIVKRYKTKKKKLNYIAPYEFIL</sequence>
<evidence type="ECO:0000313" key="11">
    <source>
        <dbReference type="Proteomes" id="UP001461498"/>
    </source>
</evidence>
<dbReference type="PANTHER" id="PTHR42643">
    <property type="entry name" value="IONOTROPIC RECEPTOR 20A-RELATED"/>
    <property type="match status" value="1"/>
</dbReference>
<accession>A0AAW1DE75</accession>
<comment type="subcellular location">
    <subcellularLocation>
        <location evidence="1">Cell membrane</location>
        <topology evidence="1">Multi-pass membrane protein</topology>
    </subcellularLocation>
</comment>
<dbReference type="EMBL" id="JAPXFL010000004">
    <property type="protein sequence ID" value="KAK9507312.1"/>
    <property type="molecule type" value="Genomic_DNA"/>
</dbReference>
<feature type="signal peptide" evidence="9">
    <location>
        <begin position="1"/>
        <end position="19"/>
    </location>
</feature>
<gene>
    <name evidence="10" type="ORF">O3M35_007197</name>
</gene>